<feature type="region of interest" description="Disordered" evidence="1">
    <location>
        <begin position="120"/>
        <end position="227"/>
    </location>
</feature>
<organism evidence="2 3">
    <name type="scientific">Zootermopsis nevadensis</name>
    <name type="common">Dampwood termite</name>
    <dbReference type="NCBI Taxonomy" id="136037"/>
    <lineage>
        <taxon>Eukaryota</taxon>
        <taxon>Metazoa</taxon>
        <taxon>Ecdysozoa</taxon>
        <taxon>Arthropoda</taxon>
        <taxon>Hexapoda</taxon>
        <taxon>Insecta</taxon>
        <taxon>Pterygota</taxon>
        <taxon>Neoptera</taxon>
        <taxon>Polyneoptera</taxon>
        <taxon>Dictyoptera</taxon>
        <taxon>Blattodea</taxon>
        <taxon>Blattoidea</taxon>
        <taxon>Termitoidae</taxon>
        <taxon>Termopsidae</taxon>
        <taxon>Zootermopsis</taxon>
    </lineage>
</organism>
<feature type="compositionally biased region" description="Basic and acidic residues" evidence="1">
    <location>
        <begin position="25"/>
        <end position="36"/>
    </location>
</feature>
<evidence type="ECO:0000313" key="3">
    <source>
        <dbReference type="Proteomes" id="UP000027135"/>
    </source>
</evidence>
<dbReference type="InParanoid" id="A0A067QTW9"/>
<dbReference type="Proteomes" id="UP000027135">
    <property type="component" value="Unassembled WGS sequence"/>
</dbReference>
<proteinExistence type="predicted"/>
<protein>
    <submittedName>
        <fullName evidence="2">Uncharacterized protein</fullName>
    </submittedName>
</protein>
<keyword evidence="3" id="KW-1185">Reference proteome</keyword>
<dbReference type="SUPFAM" id="SSF58113">
    <property type="entry name" value="Apolipoprotein A-I"/>
    <property type="match status" value="1"/>
</dbReference>
<feature type="region of interest" description="Disordered" evidence="1">
    <location>
        <begin position="1"/>
        <end position="36"/>
    </location>
</feature>
<gene>
    <name evidence="2" type="ORF">L798_01347</name>
</gene>
<feature type="compositionally biased region" description="Basic and acidic residues" evidence="1">
    <location>
        <begin position="199"/>
        <end position="227"/>
    </location>
</feature>
<reference evidence="2 3" key="1">
    <citation type="journal article" date="2014" name="Nat. Commun.">
        <title>Molecular traces of alternative social organization in a termite genome.</title>
        <authorList>
            <person name="Terrapon N."/>
            <person name="Li C."/>
            <person name="Robertson H.M."/>
            <person name="Ji L."/>
            <person name="Meng X."/>
            <person name="Booth W."/>
            <person name="Chen Z."/>
            <person name="Childers C.P."/>
            <person name="Glastad K.M."/>
            <person name="Gokhale K."/>
            <person name="Gowin J."/>
            <person name="Gronenberg W."/>
            <person name="Hermansen R.A."/>
            <person name="Hu H."/>
            <person name="Hunt B.G."/>
            <person name="Huylmans A.K."/>
            <person name="Khalil S.M."/>
            <person name="Mitchell R.D."/>
            <person name="Munoz-Torres M.C."/>
            <person name="Mustard J.A."/>
            <person name="Pan H."/>
            <person name="Reese J.T."/>
            <person name="Scharf M.E."/>
            <person name="Sun F."/>
            <person name="Vogel H."/>
            <person name="Xiao J."/>
            <person name="Yang W."/>
            <person name="Yang Z."/>
            <person name="Yang Z."/>
            <person name="Zhou J."/>
            <person name="Zhu J."/>
            <person name="Brent C.S."/>
            <person name="Elsik C.G."/>
            <person name="Goodisman M.A."/>
            <person name="Liberles D.A."/>
            <person name="Roe R.M."/>
            <person name="Vargo E.L."/>
            <person name="Vilcinskas A."/>
            <person name="Wang J."/>
            <person name="Bornberg-Bauer E."/>
            <person name="Korb J."/>
            <person name="Zhang G."/>
            <person name="Liebig J."/>
        </authorList>
    </citation>
    <scope>NUCLEOTIDE SEQUENCE [LARGE SCALE GENOMIC DNA]</scope>
    <source>
        <tissue evidence="2">Whole organism</tissue>
    </source>
</reference>
<dbReference type="AlphaFoldDB" id="A0A067QTW9"/>
<sequence>MTTWDIEDETPRRRNVWEQTTRQRRASESEDRCRKSAKVDHTREEHWTRLQLQTSRRVERHIGRLPGRPNRGLRRGLRPTISRYYCRSVTNISTMASRALRSKKQLDCGGLSESEIQELSAAQPLFSDSSTEDSSGEEMNIVRDESSELQQVGEASVEKTTTTTTPTPGVSTVSAKPSGDQIARKHHPADLSVIWQTTQEDRAERKREKQESDRIRLEDENNRKQERREIGETLDKLQNDIAQISEKLSEQFLERMDKKCGNLYESITTLRQGTQQQIDGVNERIDNVTENMNEKIVQVIEIVNDKIDLLNECVDEKLAVHFSEAKKD</sequence>
<dbReference type="Gene3D" id="1.20.5.1230">
    <property type="entry name" value="Apolipoprotein A-I"/>
    <property type="match status" value="1"/>
</dbReference>
<name>A0A067QTW9_ZOONE</name>
<evidence type="ECO:0000256" key="1">
    <source>
        <dbReference type="SAM" id="MobiDB-lite"/>
    </source>
</evidence>
<accession>A0A067QTW9</accession>
<dbReference type="EMBL" id="KK853277">
    <property type="protein sequence ID" value="KDR09074.1"/>
    <property type="molecule type" value="Genomic_DNA"/>
</dbReference>
<evidence type="ECO:0000313" key="2">
    <source>
        <dbReference type="EMBL" id="KDR09074.1"/>
    </source>
</evidence>